<evidence type="ECO:0000313" key="3">
    <source>
        <dbReference type="Proteomes" id="UP000826656"/>
    </source>
</evidence>
<feature type="compositionally biased region" description="Basic and acidic residues" evidence="1">
    <location>
        <begin position="44"/>
        <end position="68"/>
    </location>
</feature>
<dbReference type="Proteomes" id="UP000826656">
    <property type="component" value="Unassembled WGS sequence"/>
</dbReference>
<dbReference type="EMBL" id="JAIVGD010000005">
    <property type="protein sequence ID" value="KAH0773493.1"/>
    <property type="molecule type" value="Genomic_DNA"/>
</dbReference>
<organism evidence="2 3">
    <name type="scientific">Solanum tuberosum</name>
    <name type="common">Potato</name>
    <dbReference type="NCBI Taxonomy" id="4113"/>
    <lineage>
        <taxon>Eukaryota</taxon>
        <taxon>Viridiplantae</taxon>
        <taxon>Streptophyta</taxon>
        <taxon>Embryophyta</taxon>
        <taxon>Tracheophyta</taxon>
        <taxon>Spermatophyta</taxon>
        <taxon>Magnoliopsida</taxon>
        <taxon>eudicotyledons</taxon>
        <taxon>Gunneridae</taxon>
        <taxon>Pentapetalae</taxon>
        <taxon>asterids</taxon>
        <taxon>lamiids</taxon>
        <taxon>Solanales</taxon>
        <taxon>Solanaceae</taxon>
        <taxon>Solanoideae</taxon>
        <taxon>Solaneae</taxon>
        <taxon>Solanum</taxon>
    </lineage>
</organism>
<name>A0ABQ7VYB5_SOLTU</name>
<keyword evidence="3" id="KW-1185">Reference proteome</keyword>
<evidence type="ECO:0000256" key="1">
    <source>
        <dbReference type="SAM" id="MobiDB-lite"/>
    </source>
</evidence>
<protein>
    <submittedName>
        <fullName evidence="2">Uncharacterized protein</fullName>
    </submittedName>
</protein>
<comment type="caution">
    <text evidence="2">The sequence shown here is derived from an EMBL/GenBank/DDBJ whole genome shotgun (WGS) entry which is preliminary data.</text>
</comment>
<sequence>MGPKIPLFEGLAQRIWDGCIIMGQIDMMVKERHKGENHSGYSDCLEKQPRLHVRPEKSLKGPIDHEGR</sequence>
<gene>
    <name evidence="2" type="ORF">KY290_010630</name>
</gene>
<feature type="region of interest" description="Disordered" evidence="1">
    <location>
        <begin position="33"/>
        <end position="68"/>
    </location>
</feature>
<reference evidence="2 3" key="1">
    <citation type="journal article" date="2021" name="bioRxiv">
        <title>Chromosome-scale and haplotype-resolved genome assembly of a tetraploid potato cultivar.</title>
        <authorList>
            <person name="Sun H."/>
            <person name="Jiao W.-B."/>
            <person name="Krause K."/>
            <person name="Campoy J.A."/>
            <person name="Goel M."/>
            <person name="Folz-Donahue K."/>
            <person name="Kukat C."/>
            <person name="Huettel B."/>
            <person name="Schneeberger K."/>
        </authorList>
    </citation>
    <scope>NUCLEOTIDE SEQUENCE [LARGE SCALE GENOMIC DNA]</scope>
    <source>
        <strain evidence="2">SolTubOtavaFocal</strain>
        <tissue evidence="2">Leaves</tissue>
    </source>
</reference>
<proteinExistence type="predicted"/>
<evidence type="ECO:0000313" key="2">
    <source>
        <dbReference type="EMBL" id="KAH0773493.1"/>
    </source>
</evidence>
<accession>A0ABQ7VYB5</accession>